<gene>
    <name evidence="1" type="ORF">ACFFHQ_16165</name>
</gene>
<dbReference type="RefSeq" id="WP_167346114.1">
    <property type="nucleotide sequence ID" value="NZ_JBHLVN010000128.1"/>
</dbReference>
<protein>
    <submittedName>
        <fullName evidence="1">Uncharacterized protein</fullName>
    </submittedName>
</protein>
<organism evidence="1 2">
    <name type="scientific">Geobacillus jurassicus</name>
    <dbReference type="NCBI Taxonomy" id="235932"/>
    <lineage>
        <taxon>Bacteria</taxon>
        <taxon>Bacillati</taxon>
        <taxon>Bacillota</taxon>
        <taxon>Bacilli</taxon>
        <taxon>Bacillales</taxon>
        <taxon>Anoxybacillaceae</taxon>
        <taxon>Geobacillus</taxon>
    </lineage>
</organism>
<name>A0ABV6GWL3_9BACL</name>
<dbReference type="Proteomes" id="UP001589785">
    <property type="component" value="Unassembled WGS sequence"/>
</dbReference>
<reference evidence="1 2" key="1">
    <citation type="submission" date="2024-09" db="EMBL/GenBank/DDBJ databases">
        <authorList>
            <person name="Sun Q."/>
            <person name="Mori K."/>
        </authorList>
    </citation>
    <scope>NUCLEOTIDE SEQUENCE [LARGE SCALE GENOMIC DNA]</scope>
    <source>
        <strain evidence="1 2">CCM 7224</strain>
    </source>
</reference>
<comment type="caution">
    <text evidence="1">The sequence shown here is derived from an EMBL/GenBank/DDBJ whole genome shotgun (WGS) entry which is preliminary data.</text>
</comment>
<evidence type="ECO:0000313" key="2">
    <source>
        <dbReference type="Proteomes" id="UP001589785"/>
    </source>
</evidence>
<dbReference type="EMBL" id="JBHLVN010000128">
    <property type="protein sequence ID" value="MFC0298883.1"/>
    <property type="molecule type" value="Genomic_DNA"/>
</dbReference>
<proteinExistence type="predicted"/>
<evidence type="ECO:0000313" key="1">
    <source>
        <dbReference type="EMBL" id="MFC0298883.1"/>
    </source>
</evidence>
<accession>A0ABV6GWL3</accession>
<keyword evidence="2" id="KW-1185">Reference proteome</keyword>
<sequence length="58" mass="6863">MGQWPFGADADAMAAFARRHSVRRRAVKQSSWTCRLSRRFFDRKVTNIAAVYLDFFHR</sequence>